<feature type="domain" description="Peptidase S74" evidence="3">
    <location>
        <begin position="550"/>
        <end position="646"/>
    </location>
</feature>
<dbReference type="PROSITE" id="PS51688">
    <property type="entry name" value="ICA"/>
    <property type="match status" value="1"/>
</dbReference>
<evidence type="ECO:0000313" key="4">
    <source>
        <dbReference type="EMBL" id="BDS15608.1"/>
    </source>
</evidence>
<dbReference type="InterPro" id="IPR051577">
    <property type="entry name" value="MRF-like"/>
</dbReference>
<evidence type="ECO:0000256" key="2">
    <source>
        <dbReference type="SAM" id="SignalP"/>
    </source>
</evidence>
<dbReference type="EMBL" id="AP026868">
    <property type="protein sequence ID" value="BDS15608.1"/>
    <property type="molecule type" value="Genomic_DNA"/>
</dbReference>
<feature type="chain" id="PRO_5037915530" evidence="2">
    <location>
        <begin position="21"/>
        <end position="673"/>
    </location>
</feature>
<accession>A0A915YM23</accession>
<feature type="signal peptide" evidence="2">
    <location>
        <begin position="1"/>
        <end position="20"/>
    </location>
</feature>
<dbReference type="Pfam" id="PF13884">
    <property type="entry name" value="Peptidase_S74"/>
    <property type="match status" value="1"/>
</dbReference>
<dbReference type="GO" id="GO:0003700">
    <property type="term" value="F:DNA-binding transcription factor activity"/>
    <property type="evidence" value="ECO:0007669"/>
    <property type="project" value="TreeGrafter"/>
</dbReference>
<organism evidence="4 5">
    <name type="scientific">Aureispira anguillae</name>
    <dbReference type="NCBI Taxonomy" id="2864201"/>
    <lineage>
        <taxon>Bacteria</taxon>
        <taxon>Pseudomonadati</taxon>
        <taxon>Bacteroidota</taxon>
        <taxon>Saprospiria</taxon>
        <taxon>Saprospirales</taxon>
        <taxon>Saprospiraceae</taxon>
        <taxon>Aureispira</taxon>
    </lineage>
</organism>
<dbReference type="PANTHER" id="PTHR13029:SF18">
    <property type="entry name" value="MYELIN REGULATORY FACTOR HOMOLOG 1"/>
    <property type="match status" value="1"/>
</dbReference>
<dbReference type="InterPro" id="IPR030392">
    <property type="entry name" value="S74_ICA"/>
</dbReference>
<sequence>MLKSIRLILCLVLMGNTIFAQNVGIGTMTPNPSAKLDIEAADRGLLVPRISITNLNAAAPVSAPATSLLVYNTNASSGLGYYYWNGTKWIKLLNEDDIDHDWYEVGTTSSPDAISDNIFTQGSVGIGTISPTATLHVERRFQDAFLISSGSSDGGKVYTNYVGGSARLVLEEYDDPFRIEGISALTGQTTTISMFNSKVGIGVAYPTEALDVNGTFAYTNNLHNVLLIHDDTANTNNDNILIEFVKKGNHSAPSAAIKFDGYGSASIHQASMHFYTRELTDPSPQEQMMIHWNGNIGMGTNAPSEKLEVHGIIDGGNNTSTQGMTILTGRYGIGALTTLGSHHSDGGPVLGYGVTPLTGSSGYVSASGIANLERSALHLDEDIEFLSAPLSTTPIGTTIPLTSNMIIKNTGYVGIGTTNPLGVLHVYNSTPYTGNENDNASNSIVLHGAVSNAVGNHYGGITWANGLRKRAGISSVMEHSDSDHLGLAFWTQGTDGSGPMYESMRISYHGNVGIGTTAPSEKLEVCGNAKIVGQIQANSSSLSAGLTCSSDKRLKKNIKAYDTALETINLLEGKQYYWKTEEFADRGFDERRKFGFIAQEVEKVLPNLVYQDKKGYKSVDYIQVIPILTNAIQEQQKVLEEQEKRVKLQQSENEKLINLIQQLEKRLSFLEKK</sequence>
<evidence type="ECO:0000259" key="3">
    <source>
        <dbReference type="PROSITE" id="PS51688"/>
    </source>
</evidence>
<dbReference type="GO" id="GO:0043565">
    <property type="term" value="F:sequence-specific DNA binding"/>
    <property type="evidence" value="ECO:0007669"/>
    <property type="project" value="TreeGrafter"/>
</dbReference>
<dbReference type="AlphaFoldDB" id="A0A915YM23"/>
<evidence type="ECO:0000256" key="1">
    <source>
        <dbReference type="SAM" id="Coils"/>
    </source>
</evidence>
<keyword evidence="5" id="KW-1185">Reference proteome</keyword>
<dbReference type="PANTHER" id="PTHR13029">
    <property type="match status" value="1"/>
</dbReference>
<dbReference type="Proteomes" id="UP001060919">
    <property type="component" value="Plasmid pAUEa"/>
</dbReference>
<evidence type="ECO:0000313" key="5">
    <source>
        <dbReference type="Proteomes" id="UP001060919"/>
    </source>
</evidence>
<reference evidence="4" key="1">
    <citation type="submission" date="2022-09" db="EMBL/GenBank/DDBJ databases">
        <title>Aureispira anguillicida sp. nov., isolated from Leptocephalus of Japanese eel Anguilla japonica.</title>
        <authorList>
            <person name="Yuasa K."/>
            <person name="Mekata T."/>
            <person name="Ikunari K."/>
        </authorList>
    </citation>
    <scope>NUCLEOTIDE SEQUENCE</scope>
    <source>
        <strain evidence="4">EL160426</strain>
        <plasmid evidence="4">pAUEa</plasmid>
    </source>
</reference>
<dbReference type="Gene3D" id="1.10.10.10">
    <property type="entry name" value="Winged helix-like DNA-binding domain superfamily/Winged helix DNA-binding domain"/>
    <property type="match status" value="1"/>
</dbReference>
<feature type="coiled-coil region" evidence="1">
    <location>
        <begin position="625"/>
        <end position="673"/>
    </location>
</feature>
<dbReference type="GO" id="GO:0045893">
    <property type="term" value="P:positive regulation of DNA-templated transcription"/>
    <property type="evidence" value="ECO:0007669"/>
    <property type="project" value="TreeGrafter"/>
</dbReference>
<keyword evidence="2" id="KW-0732">Signal</keyword>
<dbReference type="GO" id="GO:0016540">
    <property type="term" value="P:protein autoprocessing"/>
    <property type="evidence" value="ECO:0007669"/>
    <property type="project" value="TreeGrafter"/>
</dbReference>
<proteinExistence type="predicted"/>
<protein>
    <submittedName>
        <fullName evidence="4">Tail fiber domain-containing protein</fullName>
    </submittedName>
</protein>
<dbReference type="KEGG" id="aup:AsAng_0063920"/>
<dbReference type="InterPro" id="IPR036388">
    <property type="entry name" value="WH-like_DNA-bd_sf"/>
</dbReference>
<geneLocation type="plasmid" evidence="4 5">
    <name>pAUEa</name>
</geneLocation>
<name>A0A915YM23_9BACT</name>
<keyword evidence="1" id="KW-0175">Coiled coil</keyword>
<keyword evidence="4" id="KW-0614">Plasmid</keyword>
<gene>
    <name evidence="4" type="ORF">AsAng_0063920</name>
</gene>